<evidence type="ECO:0000256" key="2">
    <source>
        <dbReference type="ARBA" id="ARBA00022490"/>
    </source>
</evidence>
<feature type="domain" description="CFAP91" evidence="8">
    <location>
        <begin position="195"/>
        <end position="346"/>
    </location>
</feature>
<dbReference type="AlphaFoldDB" id="A0A8S9X476"/>
<evidence type="ECO:0000256" key="4">
    <source>
        <dbReference type="ARBA" id="ARBA00023273"/>
    </source>
</evidence>
<accession>A0A8S9X476</accession>
<evidence type="ECO:0000256" key="6">
    <source>
        <dbReference type="ARBA" id="ARBA00029555"/>
    </source>
</evidence>
<dbReference type="Proteomes" id="UP000466442">
    <property type="component" value="Unassembled WGS sequence"/>
</dbReference>
<feature type="compositionally biased region" description="Acidic residues" evidence="7">
    <location>
        <begin position="1057"/>
        <end position="1067"/>
    </location>
</feature>
<evidence type="ECO:0000256" key="3">
    <source>
        <dbReference type="ARBA" id="ARBA00023212"/>
    </source>
</evidence>
<comment type="similarity">
    <text evidence="5">Belongs to the CFAP91 family.</text>
</comment>
<dbReference type="Pfam" id="PF14738">
    <property type="entry name" value="CFAP91"/>
    <property type="match status" value="1"/>
</dbReference>
<evidence type="ECO:0000313" key="9">
    <source>
        <dbReference type="EMBL" id="KAF6202886.1"/>
    </source>
</evidence>
<keyword evidence="10" id="KW-1185">Reference proteome</keyword>
<dbReference type="OrthoDB" id="6631266at2759"/>
<feature type="compositionally biased region" description="Low complexity" evidence="7">
    <location>
        <begin position="763"/>
        <end position="774"/>
    </location>
</feature>
<feature type="compositionally biased region" description="Basic and acidic residues" evidence="7">
    <location>
        <begin position="422"/>
        <end position="439"/>
    </location>
</feature>
<comment type="caution">
    <text evidence="9">The sequence shown here is derived from an EMBL/GenBank/DDBJ whole genome shotgun (WGS) entry which is preliminary data.</text>
</comment>
<evidence type="ECO:0000313" key="10">
    <source>
        <dbReference type="Proteomes" id="UP000466442"/>
    </source>
</evidence>
<dbReference type="GO" id="GO:0005930">
    <property type="term" value="C:axoneme"/>
    <property type="evidence" value="ECO:0007669"/>
    <property type="project" value="UniProtKB-SubCell"/>
</dbReference>
<proteinExistence type="inferred from homology"/>
<dbReference type="PANTHER" id="PTHR22455">
    <property type="entry name" value="CILIA- AND FLAGELLA-ASSOCIATED PROTEIN 91"/>
    <property type="match status" value="1"/>
</dbReference>
<feature type="region of interest" description="Disordered" evidence="7">
    <location>
        <begin position="116"/>
        <end position="167"/>
    </location>
</feature>
<keyword evidence="4" id="KW-0966">Cell projection</keyword>
<evidence type="ECO:0000256" key="5">
    <source>
        <dbReference type="ARBA" id="ARBA00029468"/>
    </source>
</evidence>
<evidence type="ECO:0000256" key="7">
    <source>
        <dbReference type="SAM" id="MobiDB-lite"/>
    </source>
</evidence>
<feature type="compositionally biased region" description="Pro residues" evidence="7">
    <location>
        <begin position="123"/>
        <end position="133"/>
    </location>
</feature>
<dbReference type="InterPro" id="IPR032840">
    <property type="entry name" value="CFAP91_dom"/>
</dbReference>
<dbReference type="EMBL" id="WIXP02000011">
    <property type="protein sequence ID" value="KAF6202886.1"/>
    <property type="molecule type" value="Genomic_DNA"/>
</dbReference>
<feature type="region of interest" description="Disordered" evidence="7">
    <location>
        <begin position="422"/>
        <end position="455"/>
    </location>
</feature>
<gene>
    <name evidence="9" type="ORF">GE061_003293</name>
</gene>
<evidence type="ECO:0000256" key="1">
    <source>
        <dbReference type="ARBA" id="ARBA00004430"/>
    </source>
</evidence>
<sequence length="1095" mass="126407">MSSQTLRNDLRLTPSPPPPPPPPRLSSTTATAVLPTVRKPTRPLPPGSSKKPEATAQSKESATKPLPLPPRQIMSITAAMDPPRPPLPSLSFSIPPYKGNCADCCIHGWHMPSSITTQTPIRTSPPTPPPYTPTPITDLRAASQRSTSPKPPPPKSRPKTISQFDCTPDTTRYFSSVKMESGAYYGGRTKVSVGIQSDYRENDTQTEPWTPKFRVVNGKPEVLTLGFMKYKRDLPAWRRTIDAIEFMRKKRAWERYLAKTFTLENAKFCKRVITDIEECEMNLMEDDFNRKNQKRLELAAKEADYFNYMMDLRFKEREQFVASEIAKRREDKVRAIKSKKTRELRKIDMRQRGVNMKYHKLTPVEEMCDPLSPFHVSVARFGKNPRYGTEILNKDCRVITFKAFKVIEDSLLAKSSRVYESKPRRTPKKHDCSIVKEEAASEDDTTSNQVTEPTRSIGVDSRADIEVAEVANSIPLFLSPHQEKDYQAVLFVQTLIRGRAVQNLMYRGRKKHQASVDEIQSTVAFYQEEEEEVDLKRRRALQRLRYYHLNMKLIGLVALVQQEMLGEGIADLALKSHLEVERMTEETRGYLMALLGERTRWHREAAEAGRRQRELRRRDLYNEFFRHLTRRNEITSSFYLKIIENKVVRAIAEKEADVSTRQKADEIEKKDTEDAKRKKHDIVMRREMMARLLHDFYVPQIAKNLERYSIDYYIGKARKTAIEVITERAKPYDMELRETSLMELVKHPRGKIYSTATPPPTTPESESTEFSLPEDPLDDDEVDEELAKKIEFLNQFMKQETMSVIADAEALSKEANRYKNVIMKKLRDQEEERRKSMKPKKFSADDDAKCYEHMYNFDAKRISQSVRPEEERSETSSVRTADVPDSEDDQDETESRSSTVSDVIDKRLLVNSDGETTADSEDEHFKKRQEVMKKYGDMPGRVIDEILMQAKILQVEEKEKLDFYKKVATSTVDVAVSTSSELLVDASEVQSSSSTVEELKEGEEVGLEIEDEEEMARQIARMRYLDWRDQSDFSNIQWMHQGDLMNTPVSSERISEEGEEEYADGEYEEDEAEYFTQDEALAVAEEEETAEDEFE</sequence>
<name>A0A8S9X476_APOLU</name>
<keyword evidence="3" id="KW-0206">Cytoskeleton</keyword>
<reference evidence="9" key="1">
    <citation type="journal article" date="2021" name="Mol. Ecol. Resour.">
        <title>Apolygus lucorum genome provides insights into omnivorousness and mesophyll feeding.</title>
        <authorList>
            <person name="Liu Y."/>
            <person name="Liu H."/>
            <person name="Wang H."/>
            <person name="Huang T."/>
            <person name="Liu B."/>
            <person name="Yang B."/>
            <person name="Yin L."/>
            <person name="Li B."/>
            <person name="Zhang Y."/>
            <person name="Zhang S."/>
            <person name="Jiang F."/>
            <person name="Zhang X."/>
            <person name="Ren Y."/>
            <person name="Wang B."/>
            <person name="Wang S."/>
            <person name="Lu Y."/>
            <person name="Wu K."/>
            <person name="Fan W."/>
            <person name="Wang G."/>
        </authorList>
    </citation>
    <scope>NUCLEOTIDE SEQUENCE</scope>
    <source>
        <strain evidence="9">12Hb</strain>
    </source>
</reference>
<organism evidence="9 10">
    <name type="scientific">Apolygus lucorum</name>
    <name type="common">Small green plant bug</name>
    <name type="synonym">Lygocoris lucorum</name>
    <dbReference type="NCBI Taxonomy" id="248454"/>
    <lineage>
        <taxon>Eukaryota</taxon>
        <taxon>Metazoa</taxon>
        <taxon>Ecdysozoa</taxon>
        <taxon>Arthropoda</taxon>
        <taxon>Hexapoda</taxon>
        <taxon>Insecta</taxon>
        <taxon>Pterygota</taxon>
        <taxon>Neoptera</taxon>
        <taxon>Paraneoptera</taxon>
        <taxon>Hemiptera</taxon>
        <taxon>Heteroptera</taxon>
        <taxon>Panheteroptera</taxon>
        <taxon>Cimicomorpha</taxon>
        <taxon>Miridae</taxon>
        <taxon>Mirini</taxon>
        <taxon>Apolygus</taxon>
    </lineage>
</organism>
<feature type="region of interest" description="Disordered" evidence="7">
    <location>
        <begin position="1047"/>
        <end position="1067"/>
    </location>
</feature>
<comment type="subcellular location">
    <subcellularLocation>
        <location evidence="1">Cytoplasm</location>
        <location evidence="1">Cytoskeleton</location>
        <location evidence="1">Cilium axoneme</location>
    </subcellularLocation>
</comment>
<evidence type="ECO:0000259" key="8">
    <source>
        <dbReference type="Pfam" id="PF14738"/>
    </source>
</evidence>
<feature type="region of interest" description="Disordered" evidence="7">
    <location>
        <begin position="751"/>
        <end position="779"/>
    </location>
</feature>
<dbReference type="InterPro" id="IPR026720">
    <property type="entry name" value="CFAP91"/>
</dbReference>
<feature type="region of interest" description="Disordered" evidence="7">
    <location>
        <begin position="1"/>
        <end position="70"/>
    </location>
</feature>
<feature type="region of interest" description="Disordered" evidence="7">
    <location>
        <begin position="861"/>
        <end position="923"/>
    </location>
</feature>
<protein>
    <recommendedName>
        <fullName evidence="6">Cilia- and flagella-associated protein 91</fullName>
    </recommendedName>
</protein>
<dbReference type="PANTHER" id="PTHR22455:SF10">
    <property type="entry name" value="CILIA- AND FLAGELLA-ASSOCIATED PROTEIN 91"/>
    <property type="match status" value="1"/>
</dbReference>
<keyword evidence="2" id="KW-0963">Cytoplasm</keyword>
<feature type="compositionally biased region" description="Pro residues" evidence="7">
    <location>
        <begin position="14"/>
        <end position="24"/>
    </location>
</feature>